<sequence>MVQKDKHIGWYPTPQEAPPATPSGTPQKLQPAIQPEVKPEEGDECNIPGKFYNPETKIFEWNSNEYADYWDQAVRESKENLLKALGKGYLG</sequence>
<name>A0A9W9IBT3_9EURO</name>
<feature type="region of interest" description="Disordered" evidence="1">
    <location>
        <begin position="1"/>
        <end position="49"/>
    </location>
</feature>
<reference evidence="2" key="2">
    <citation type="journal article" date="2023" name="IMA Fungus">
        <title>Comparative genomic study of the Penicillium genus elucidates a diverse pangenome and 15 lateral gene transfer events.</title>
        <authorList>
            <person name="Petersen C."/>
            <person name="Sorensen T."/>
            <person name="Nielsen M.R."/>
            <person name="Sondergaard T.E."/>
            <person name="Sorensen J.L."/>
            <person name="Fitzpatrick D.A."/>
            <person name="Frisvad J.C."/>
            <person name="Nielsen K.L."/>
        </authorList>
    </citation>
    <scope>NUCLEOTIDE SEQUENCE</scope>
    <source>
        <strain evidence="2">IBT 21917</strain>
    </source>
</reference>
<evidence type="ECO:0000313" key="2">
    <source>
        <dbReference type="EMBL" id="KAJ5172984.1"/>
    </source>
</evidence>
<protein>
    <submittedName>
        <fullName evidence="2">Uncharacterized protein</fullName>
    </submittedName>
</protein>
<dbReference type="EMBL" id="JAPQKO010000003">
    <property type="protein sequence ID" value="KAJ5172984.1"/>
    <property type="molecule type" value="Genomic_DNA"/>
</dbReference>
<evidence type="ECO:0000256" key="1">
    <source>
        <dbReference type="SAM" id="MobiDB-lite"/>
    </source>
</evidence>
<accession>A0A9W9IBT3</accession>
<proteinExistence type="predicted"/>
<organism evidence="2 3">
    <name type="scientific">Penicillium capsulatum</name>
    <dbReference type="NCBI Taxonomy" id="69766"/>
    <lineage>
        <taxon>Eukaryota</taxon>
        <taxon>Fungi</taxon>
        <taxon>Dikarya</taxon>
        <taxon>Ascomycota</taxon>
        <taxon>Pezizomycotina</taxon>
        <taxon>Eurotiomycetes</taxon>
        <taxon>Eurotiomycetidae</taxon>
        <taxon>Eurotiales</taxon>
        <taxon>Aspergillaceae</taxon>
        <taxon>Penicillium</taxon>
    </lineage>
</organism>
<reference evidence="2" key="1">
    <citation type="submission" date="2022-11" db="EMBL/GenBank/DDBJ databases">
        <authorList>
            <person name="Petersen C."/>
        </authorList>
    </citation>
    <scope>NUCLEOTIDE SEQUENCE</scope>
    <source>
        <strain evidence="2">IBT 21917</strain>
    </source>
</reference>
<comment type="caution">
    <text evidence="2">The sequence shown here is derived from an EMBL/GenBank/DDBJ whole genome shotgun (WGS) entry which is preliminary data.</text>
</comment>
<dbReference type="AlphaFoldDB" id="A0A9W9IBT3"/>
<gene>
    <name evidence="2" type="ORF">N7492_005577</name>
</gene>
<evidence type="ECO:0000313" key="3">
    <source>
        <dbReference type="Proteomes" id="UP001146351"/>
    </source>
</evidence>
<keyword evidence="3" id="KW-1185">Reference proteome</keyword>
<dbReference type="Proteomes" id="UP001146351">
    <property type="component" value="Unassembled WGS sequence"/>
</dbReference>